<keyword evidence="2" id="KW-0479">Metal-binding</keyword>
<dbReference type="EMBL" id="JARPUR010000001">
    <property type="protein sequence ID" value="KAK4884907.1"/>
    <property type="molecule type" value="Genomic_DNA"/>
</dbReference>
<evidence type="ECO:0000256" key="3">
    <source>
        <dbReference type="ARBA" id="ARBA00022771"/>
    </source>
</evidence>
<evidence type="ECO:0000313" key="9">
    <source>
        <dbReference type="Proteomes" id="UP001353858"/>
    </source>
</evidence>
<sequence length="430" mass="49488">MDNKTSKSKVNCCVPQCSSTYKNSNWVVVLRMGKKISPYMKVCSLHFKNDDFFFKAHVNNLPRLKKNVVPSLNLPTRSHDIIKNRHYQKMREERLRKRRQLVHREAKENDLQLQYKEDKKPIDEATKQAAENILLFNKKEVVFKKTFEDKGVQVNTYEECNDYNVVDTISSDFKCKVLTGVVNLTIFNILVCAISKMTHKKSHICDKNKVLLTLMKLKLNLPFNALGVLFKISAKSVHTYFCETLENLSVILKPVIRFPPKEEILSNMPICFQNYKNTRHILDCTEITIEKSVVPSGLITYVSNGYGGRMSDKAIFNSENIIAKLDPGDAIMVDKGILIKNECQQHFIKLIRPPYLRNRTQFSKEDAQTTASIAKARVHVERAIQRIKIFRICKGTILWTLLPYMDSIMIIIAGLTNLSPPILANSKFQK</sequence>
<keyword evidence="3" id="KW-0863">Zinc-finger</keyword>
<keyword evidence="4" id="KW-0862">Zinc</keyword>
<keyword evidence="5" id="KW-0238">DNA-binding</keyword>
<keyword evidence="6" id="KW-0812">Transmembrane</keyword>
<evidence type="ECO:0000256" key="1">
    <source>
        <dbReference type="ARBA" id="ARBA00001968"/>
    </source>
</evidence>
<dbReference type="SUPFAM" id="SSF57716">
    <property type="entry name" value="Glucocorticoid receptor-like (DNA-binding domain)"/>
    <property type="match status" value="1"/>
</dbReference>
<gene>
    <name evidence="8" type="ORF">RN001_001178</name>
</gene>
<comment type="caution">
    <text evidence="8">The sequence shown here is derived from an EMBL/GenBank/DDBJ whole genome shotgun (WGS) entry which is preliminary data.</text>
</comment>
<keyword evidence="9" id="KW-1185">Reference proteome</keyword>
<feature type="domain" description="THAP-type" evidence="7">
    <location>
        <begin position="10"/>
        <end position="79"/>
    </location>
</feature>
<protein>
    <recommendedName>
        <fullName evidence="7">THAP-type domain-containing protein</fullName>
    </recommendedName>
</protein>
<name>A0AAN7PFS9_9COLE</name>
<comment type="cofactor">
    <cofactor evidence="1">
        <name>a divalent metal cation</name>
        <dbReference type="ChEBI" id="CHEBI:60240"/>
    </cofactor>
</comment>
<dbReference type="Pfam" id="PF13359">
    <property type="entry name" value="DDE_Tnp_4"/>
    <property type="match status" value="1"/>
</dbReference>
<dbReference type="GO" id="GO:0008270">
    <property type="term" value="F:zinc ion binding"/>
    <property type="evidence" value="ECO:0007669"/>
    <property type="project" value="UniProtKB-KW"/>
</dbReference>
<evidence type="ECO:0000256" key="6">
    <source>
        <dbReference type="SAM" id="Phobius"/>
    </source>
</evidence>
<evidence type="ECO:0000259" key="7">
    <source>
        <dbReference type="SMART" id="SM00980"/>
    </source>
</evidence>
<dbReference type="AlphaFoldDB" id="A0AAN7PFS9"/>
<dbReference type="GO" id="GO:0003677">
    <property type="term" value="F:DNA binding"/>
    <property type="evidence" value="ECO:0007669"/>
    <property type="project" value="UniProtKB-KW"/>
</dbReference>
<dbReference type="Pfam" id="PF13613">
    <property type="entry name" value="HTH_Tnp_4"/>
    <property type="match status" value="1"/>
</dbReference>
<organism evidence="8 9">
    <name type="scientific">Aquatica leii</name>
    <dbReference type="NCBI Taxonomy" id="1421715"/>
    <lineage>
        <taxon>Eukaryota</taxon>
        <taxon>Metazoa</taxon>
        <taxon>Ecdysozoa</taxon>
        <taxon>Arthropoda</taxon>
        <taxon>Hexapoda</taxon>
        <taxon>Insecta</taxon>
        <taxon>Pterygota</taxon>
        <taxon>Neoptera</taxon>
        <taxon>Endopterygota</taxon>
        <taxon>Coleoptera</taxon>
        <taxon>Polyphaga</taxon>
        <taxon>Elateriformia</taxon>
        <taxon>Elateroidea</taxon>
        <taxon>Lampyridae</taxon>
        <taxon>Luciolinae</taxon>
        <taxon>Aquatica</taxon>
    </lineage>
</organism>
<dbReference type="InterPro" id="IPR027806">
    <property type="entry name" value="HARBI1_dom"/>
</dbReference>
<evidence type="ECO:0000256" key="5">
    <source>
        <dbReference type="ARBA" id="ARBA00023125"/>
    </source>
</evidence>
<keyword evidence="6" id="KW-1133">Transmembrane helix</keyword>
<accession>A0AAN7PFS9</accession>
<reference evidence="9" key="1">
    <citation type="submission" date="2023-01" db="EMBL/GenBank/DDBJ databases">
        <title>Key to firefly adult light organ development and bioluminescence: homeobox transcription factors regulate luciferase expression and transportation to peroxisome.</title>
        <authorList>
            <person name="Fu X."/>
        </authorList>
    </citation>
    <scope>NUCLEOTIDE SEQUENCE [LARGE SCALE GENOMIC DNA]</scope>
</reference>
<keyword evidence="6" id="KW-0472">Membrane</keyword>
<dbReference type="InterPro" id="IPR006612">
    <property type="entry name" value="THAP_Znf"/>
</dbReference>
<dbReference type="Proteomes" id="UP001353858">
    <property type="component" value="Unassembled WGS sequence"/>
</dbReference>
<dbReference type="PANTHER" id="PTHR23080:SF141">
    <property type="entry name" value="TRANSPOSASE HELIX-TURN-HELIX DOMAIN-CONTAINING PROTEIN"/>
    <property type="match status" value="1"/>
</dbReference>
<evidence type="ECO:0000313" key="8">
    <source>
        <dbReference type="EMBL" id="KAK4884907.1"/>
    </source>
</evidence>
<dbReference type="PANTHER" id="PTHR23080">
    <property type="entry name" value="THAP DOMAIN PROTEIN"/>
    <property type="match status" value="1"/>
</dbReference>
<evidence type="ECO:0000256" key="2">
    <source>
        <dbReference type="ARBA" id="ARBA00022723"/>
    </source>
</evidence>
<dbReference type="InterPro" id="IPR027805">
    <property type="entry name" value="Transposase_HTH_dom"/>
</dbReference>
<proteinExistence type="predicted"/>
<evidence type="ECO:0000256" key="4">
    <source>
        <dbReference type="ARBA" id="ARBA00022833"/>
    </source>
</evidence>
<dbReference type="SMART" id="SM00980">
    <property type="entry name" value="THAP"/>
    <property type="match status" value="1"/>
</dbReference>
<feature type="transmembrane region" description="Helical" evidence="6">
    <location>
        <begin position="396"/>
        <end position="416"/>
    </location>
</feature>